<dbReference type="PANTHER" id="PTHR43581">
    <property type="entry name" value="ATP/GTP PHOSPHATASE"/>
    <property type="match status" value="1"/>
</dbReference>
<feature type="domain" description="ATPase AAA-type core" evidence="2">
    <location>
        <begin position="219"/>
        <end position="296"/>
    </location>
</feature>
<keyword evidence="4" id="KW-1185">Reference proteome</keyword>
<dbReference type="Gene3D" id="3.40.50.300">
    <property type="entry name" value="P-loop containing nucleotide triphosphate hydrolases"/>
    <property type="match status" value="2"/>
</dbReference>
<proteinExistence type="predicted"/>
<gene>
    <name evidence="3" type="ORF">C5L14_19580</name>
</gene>
<evidence type="ECO:0000259" key="1">
    <source>
        <dbReference type="Pfam" id="PF13175"/>
    </source>
</evidence>
<sequence>MSSMRIKSVRFKNFKRFEKYHVSLSGANILVGPNNAGKSTILDAFRILYGARRYAVRLRPQIIQTDEGDQYGYEIPESSIPVNILNVIRDLYDDSAEVEFTHENGTKLKMIFYQNRQPRLYISDSGTSHYTGKTYFQKFPIDLVIVPTLSPFESMEPYISDEVVERERSTRLSSRHFRNIWYRQKVEFSEFKSLVEGTWNGIAIEAPTRPQLINSYMEMFFYEGRQHPREVAWSGFGLQVWMQILTHLMRGTRGSIFILDEPDVYLHPDMQRKLLSLVSSRFNQYLLATHSTEIINEAEPGDIIAVDSERQSGRRIKSDEEYNHLYAYIGSIENIDLAKLARAKKVVFFEGKDKKILTKFCRRAGINQPFSSGDTAIISVGGFGQWTKVIDTAWTFKNVLKFDVKIFALFDRDYRDQREIDKTVVDIEAHGVQCAIWRRKELENYALNSESLGRCIIERCEQRGYIVSAEKAISIMLEVSEQYKHDVIGNIASESFKYEQRIKSGKDFSDSVREASILIEAAWKSLDQRFNIIPGKQFLSDLSAKLQADYQTTLTTNMVIDTLRKEELDLELTTLLTRLATFCNG</sequence>
<dbReference type="AlphaFoldDB" id="A0A2S9Q8S8"/>
<dbReference type="Pfam" id="PF13304">
    <property type="entry name" value="AAA_21"/>
    <property type="match status" value="1"/>
</dbReference>
<evidence type="ECO:0000313" key="3">
    <source>
        <dbReference type="EMBL" id="PRH85762.1"/>
    </source>
</evidence>
<feature type="domain" description="Endonuclease GajA/Old nuclease/RecF-like AAA" evidence="1">
    <location>
        <begin position="4"/>
        <end position="54"/>
    </location>
</feature>
<evidence type="ECO:0000313" key="4">
    <source>
        <dbReference type="Proteomes" id="UP000237682"/>
    </source>
</evidence>
<dbReference type="RefSeq" id="WP_105863757.1">
    <property type="nucleotide sequence ID" value="NZ_PUEJ01000007.1"/>
</dbReference>
<protein>
    <submittedName>
        <fullName evidence="3">Uncharacterized protein</fullName>
    </submittedName>
</protein>
<dbReference type="OrthoDB" id="9816534at2"/>
<dbReference type="InterPro" id="IPR051396">
    <property type="entry name" value="Bact_Antivir_Def_Nuclease"/>
</dbReference>
<dbReference type="InterPro" id="IPR027417">
    <property type="entry name" value="P-loop_NTPase"/>
</dbReference>
<dbReference type="Pfam" id="PF13175">
    <property type="entry name" value="AAA_15"/>
    <property type="match status" value="1"/>
</dbReference>
<reference evidence="3 4" key="1">
    <citation type="submission" date="2018-02" db="EMBL/GenBank/DDBJ databases">
        <title>Whole genome sequencing of endophytic bacterium.</title>
        <authorList>
            <person name="Eedara R."/>
            <person name="Podile A.R."/>
        </authorList>
    </citation>
    <scope>NUCLEOTIDE SEQUENCE [LARGE SCALE GENOMIC DNA]</scope>
    <source>
        <strain evidence="3 4">RP1T</strain>
    </source>
</reference>
<dbReference type="InterPro" id="IPR003959">
    <property type="entry name" value="ATPase_AAA_core"/>
</dbReference>
<dbReference type="InterPro" id="IPR041685">
    <property type="entry name" value="AAA_GajA/Old/RecF-like"/>
</dbReference>
<dbReference type="GO" id="GO:0005524">
    <property type="term" value="F:ATP binding"/>
    <property type="evidence" value="ECO:0007669"/>
    <property type="project" value="InterPro"/>
</dbReference>
<dbReference type="SUPFAM" id="SSF52540">
    <property type="entry name" value="P-loop containing nucleoside triphosphate hydrolases"/>
    <property type="match status" value="1"/>
</dbReference>
<dbReference type="EMBL" id="PUEJ01000007">
    <property type="protein sequence ID" value="PRH85762.1"/>
    <property type="molecule type" value="Genomic_DNA"/>
</dbReference>
<dbReference type="GO" id="GO:0016887">
    <property type="term" value="F:ATP hydrolysis activity"/>
    <property type="evidence" value="ECO:0007669"/>
    <property type="project" value="InterPro"/>
</dbReference>
<name>A0A2S9Q8S8_9HYPH</name>
<evidence type="ECO:0000259" key="2">
    <source>
        <dbReference type="Pfam" id="PF13304"/>
    </source>
</evidence>
<organism evidence="3 4">
    <name type="scientific">Labrys okinawensis</name>
    <dbReference type="NCBI Taxonomy" id="346911"/>
    <lineage>
        <taxon>Bacteria</taxon>
        <taxon>Pseudomonadati</taxon>
        <taxon>Pseudomonadota</taxon>
        <taxon>Alphaproteobacteria</taxon>
        <taxon>Hyphomicrobiales</taxon>
        <taxon>Xanthobacteraceae</taxon>
        <taxon>Labrys</taxon>
    </lineage>
</organism>
<accession>A0A2S9Q8S8</accession>
<comment type="caution">
    <text evidence="3">The sequence shown here is derived from an EMBL/GenBank/DDBJ whole genome shotgun (WGS) entry which is preliminary data.</text>
</comment>
<dbReference type="PANTHER" id="PTHR43581:SF4">
    <property type="entry name" value="ATP_GTP PHOSPHATASE"/>
    <property type="match status" value="1"/>
</dbReference>
<dbReference type="Proteomes" id="UP000237682">
    <property type="component" value="Unassembled WGS sequence"/>
</dbReference>